<dbReference type="Gene3D" id="1.25.10.10">
    <property type="entry name" value="Leucine-rich Repeat Variant"/>
    <property type="match status" value="1"/>
</dbReference>
<organism evidence="1 2">
    <name type="scientific">Actinomadura chokoriensis</name>
    <dbReference type="NCBI Taxonomy" id="454156"/>
    <lineage>
        <taxon>Bacteria</taxon>
        <taxon>Bacillati</taxon>
        <taxon>Actinomycetota</taxon>
        <taxon>Actinomycetes</taxon>
        <taxon>Streptosporangiales</taxon>
        <taxon>Thermomonosporaceae</taxon>
        <taxon>Actinomadura</taxon>
    </lineage>
</organism>
<keyword evidence="2" id="KW-1185">Reference proteome</keyword>
<evidence type="ECO:0000313" key="2">
    <source>
        <dbReference type="Proteomes" id="UP001569904"/>
    </source>
</evidence>
<evidence type="ECO:0000313" key="1">
    <source>
        <dbReference type="EMBL" id="MFA1553886.1"/>
    </source>
</evidence>
<protein>
    <recommendedName>
        <fullName evidence="3">HEAT repeat domain-containing protein</fullName>
    </recommendedName>
</protein>
<dbReference type="Proteomes" id="UP001569904">
    <property type="component" value="Unassembled WGS sequence"/>
</dbReference>
<evidence type="ECO:0008006" key="3">
    <source>
        <dbReference type="Google" id="ProtNLM"/>
    </source>
</evidence>
<reference evidence="1 2" key="1">
    <citation type="submission" date="2023-11" db="EMBL/GenBank/DDBJ databases">
        <title>Actinomadura monticuli sp. nov., isolated from volcanic ash.</title>
        <authorList>
            <person name="Lee S.D."/>
            <person name="Yang H."/>
            <person name="Kim I.S."/>
        </authorList>
    </citation>
    <scope>NUCLEOTIDE SEQUENCE [LARGE SCALE GENOMIC DNA]</scope>
    <source>
        <strain evidence="1 2">DSM 45346</strain>
    </source>
</reference>
<name>A0ABV4QTE4_9ACTN</name>
<dbReference type="EMBL" id="JAXCEH010000004">
    <property type="protein sequence ID" value="MFA1553886.1"/>
    <property type="molecule type" value="Genomic_DNA"/>
</dbReference>
<dbReference type="InterPro" id="IPR011989">
    <property type="entry name" value="ARM-like"/>
</dbReference>
<dbReference type="SMART" id="SM00567">
    <property type="entry name" value="EZ_HEAT"/>
    <property type="match status" value="4"/>
</dbReference>
<dbReference type="InterPro" id="IPR004155">
    <property type="entry name" value="PBS_lyase_HEAT"/>
</dbReference>
<proteinExistence type="predicted"/>
<dbReference type="SUPFAM" id="SSF48371">
    <property type="entry name" value="ARM repeat"/>
    <property type="match status" value="1"/>
</dbReference>
<gene>
    <name evidence="1" type="ORF">SM436_09305</name>
</gene>
<dbReference type="RefSeq" id="WP_371940279.1">
    <property type="nucleotide sequence ID" value="NZ_JAXCEH010000004.1"/>
</dbReference>
<comment type="caution">
    <text evidence="1">The sequence shown here is derived from an EMBL/GenBank/DDBJ whole genome shotgun (WGS) entry which is preliminary data.</text>
</comment>
<accession>A0ABV4QTE4</accession>
<sequence>MIFRGADGFGKIDWASLEHAHGPADDVPRLLRAAVGRGDDAAQEALNELAARVTHQGTLYPATAALVPVLIELAAARRTRRRPELLWRLAVIAESTDAAPELLEEIRAALGAGARRLLDLHSDPDVQVRRTAAYVVGQLPPGSVPLARLREMRDAERDTEAAAELLLAAGRLHPKEAAAWLEDELEAGRPVLTRAAAAWSLAVDGESFGPAASAAVRECWAKYDPFRDSVWSDDSLSEIVAAAPLDEAVELARAFLRDGPVDNAARVVAGMRWRCLWFRSARTGFAEALGEAVSHPDMEVRAAAAELLVEVRQAVPAAVTALADYAKAPPDAALADRRHWFHGLRTPEGRLLAAALRLLVMADHPDWRPAVLGAFGAGWFDGETVGLLAERGLPPDPALLDVLRPHLASAGMETLMAHEADVAIPAVLAAWGPDAAAATPELASLVPHERLAVVTALRAIGPGAMAAVPALTSAAGGSGSWEFREACAEALTAITGDGEHIVRLVADAADGGETVRAARLARAHGLPLDDLLPALRELATTETMDFDECTRRIAAAEIVLELTGDTGTALRAAEQVLADGRAPAVDAARLAGRLGAEAAALVPALRAVDGDAFSHYSAALAIRKIDGDTGPLVEAVARRITEYGMGPWLPEAAAELGDAFEPLVPGLRRRAGIDHNTVPPASFNTLIPEDLAQLAVVTEVLDAWDRRPHAEAHA</sequence>
<dbReference type="InterPro" id="IPR016024">
    <property type="entry name" value="ARM-type_fold"/>
</dbReference>